<dbReference type="PANTHER" id="PTHR28014:SF1">
    <property type="entry name" value="NEGATIVE REGULATOR OF RAS-CAMP PATHWAY"/>
    <property type="match status" value="1"/>
</dbReference>
<evidence type="ECO:0000313" key="3">
    <source>
        <dbReference type="EMBL" id="GAA5795219.1"/>
    </source>
</evidence>
<evidence type="ECO:0000259" key="2">
    <source>
        <dbReference type="Pfam" id="PF08550"/>
    </source>
</evidence>
<organism evidence="3 4">
    <name type="scientific">Helicostylum pulchrum</name>
    <dbReference type="NCBI Taxonomy" id="562976"/>
    <lineage>
        <taxon>Eukaryota</taxon>
        <taxon>Fungi</taxon>
        <taxon>Fungi incertae sedis</taxon>
        <taxon>Mucoromycota</taxon>
        <taxon>Mucoromycotina</taxon>
        <taxon>Mucoromycetes</taxon>
        <taxon>Mucorales</taxon>
        <taxon>Mucorineae</taxon>
        <taxon>Mucoraceae</taxon>
        <taxon>Helicostylum</taxon>
    </lineage>
</organism>
<accession>A0ABP9XK95</accession>
<reference evidence="3 4" key="1">
    <citation type="submission" date="2024-04" db="EMBL/GenBank/DDBJ databases">
        <title>genome sequences of Mucor flavus KT1a and Helicostylum pulchrum KT1b strains isolation_sourced from the surface of a dry-aged beef.</title>
        <authorList>
            <person name="Toyotome T."/>
            <person name="Hosono M."/>
            <person name="Torimaru M."/>
            <person name="Fukuda K."/>
            <person name="Mikami N."/>
        </authorList>
    </citation>
    <scope>NUCLEOTIDE SEQUENCE [LARGE SCALE GENOMIC DNA]</scope>
    <source>
        <strain evidence="3 4">KT1b</strain>
    </source>
</reference>
<feature type="compositionally biased region" description="Acidic residues" evidence="1">
    <location>
        <begin position="137"/>
        <end position="159"/>
    </location>
</feature>
<sequence>MMKTLDLPVLSLAIPNINKLDENNTDNLSYMWTVFSKCKDSLENGRRLENMSWRLWYRESSLKRTAPTPIPIQPPSTLIKELDKPLSSLKRIISSFKENEIKIQAPKVQAAIKKEKEIMFVKPQTKSSTTTSKFFINEDESDTDEEGWSSDSSDEDEDESTPKTSIMPIQVNTDHVHDCDETAFLSEFKKRSPIKRTKGHSILSNMLRAERTRLATQAIHVVPNQKHVTDELSTSMRKCIEWEQHGFAHDIILNPSVELPKPIMNEVSIGYW</sequence>
<keyword evidence="4" id="KW-1185">Reference proteome</keyword>
<feature type="domain" description="Nitrogen regulatory protein areA GATA-like" evidence="2">
    <location>
        <begin position="31"/>
        <end position="58"/>
    </location>
</feature>
<evidence type="ECO:0000313" key="4">
    <source>
        <dbReference type="Proteomes" id="UP001476247"/>
    </source>
</evidence>
<proteinExistence type="predicted"/>
<dbReference type="EMBL" id="BAABUJ010000004">
    <property type="protein sequence ID" value="GAA5795219.1"/>
    <property type="molecule type" value="Genomic_DNA"/>
</dbReference>
<dbReference type="Proteomes" id="UP001476247">
    <property type="component" value="Unassembled WGS sequence"/>
</dbReference>
<dbReference type="PANTHER" id="PTHR28014">
    <property type="entry name" value="NEGATIVE REGULATOR OF RAS-CAMP PATHWAY"/>
    <property type="match status" value="1"/>
</dbReference>
<dbReference type="Pfam" id="PF08550">
    <property type="entry name" value="GATA_AreA"/>
    <property type="match status" value="1"/>
</dbReference>
<feature type="region of interest" description="Disordered" evidence="1">
    <location>
        <begin position="131"/>
        <end position="165"/>
    </location>
</feature>
<dbReference type="InterPro" id="IPR053043">
    <property type="entry name" value="Ras-cAMP_regulatory"/>
</dbReference>
<protein>
    <recommendedName>
        <fullName evidence="2">Nitrogen regulatory protein areA GATA-like domain-containing protein</fullName>
    </recommendedName>
</protein>
<comment type="caution">
    <text evidence="3">The sequence shown here is derived from an EMBL/GenBank/DDBJ whole genome shotgun (WGS) entry which is preliminary data.</text>
</comment>
<name>A0ABP9XK95_9FUNG</name>
<evidence type="ECO:0000256" key="1">
    <source>
        <dbReference type="SAM" id="MobiDB-lite"/>
    </source>
</evidence>
<dbReference type="InterPro" id="IPR013860">
    <property type="entry name" value="AreA_GATA"/>
</dbReference>
<gene>
    <name evidence="3" type="ORF">HPULCUR_000573</name>
</gene>